<proteinExistence type="predicted"/>
<sequence>MDRLVVMGTGTSPTQMTLGFGRGLAIMNSALGKLSSPGIAVDSSFFSQHIWAVRATGGGREGICKCSHPEEVKLEAGKSLVGFREQRPKKKCKRARKAVHLPAAVSNPSNTVTFAEEQIDLANAAATLEQVFRESSTAVLESAYEKPAFEPCTLHRTHVSENFLRRDSEPASTRERIPPPNKDLPSLRHRSEALYEELVRDDLDHPSPPKSESVDKVKDSRKGGKRLDLVSRIALQKTRLEKIVKATGPITKTRPTFSGIEKTDLWSDEVNQLVKRYGNSLDMLAVNWDRLPHGLLTAQDEIQLSSLFKPFMQLQRLALALREHLGREPLDEEWSKAAKVDLQTLRRYVQMGRAARNKIIQHNLRLVAHQAHKYYKGEMSLSLFDLCQEGVQGLVRAIEKFNPKRGVRFSTYAVYWIRNGILRAQTRLGHFLRAPYNVAAHRMNIRNTSMDLTMKYEREPTHEEIMQHVGLGAKRYRNILKTSMRIGSLHERSRINGEERIQGISDPDDAETQFLKSTAGAILRFGMDDVLDSLKTKENLVIRQRYGLDGKGERSFGEIGRNLNLSREMVRKYEIRGILKLRHPHRLKYLRGFIL</sequence>
<dbReference type="Proteomes" id="UP001162992">
    <property type="component" value="Chromosome 13"/>
</dbReference>
<evidence type="ECO:0000313" key="2">
    <source>
        <dbReference type="Proteomes" id="UP001162992"/>
    </source>
</evidence>
<accession>A0ACC2BS87</accession>
<keyword evidence="2" id="KW-1185">Reference proteome</keyword>
<dbReference type="EMBL" id="CM055104">
    <property type="protein sequence ID" value="KAJ7532623.1"/>
    <property type="molecule type" value="Genomic_DNA"/>
</dbReference>
<protein>
    <submittedName>
        <fullName evidence="1">Uncharacterized protein</fullName>
    </submittedName>
</protein>
<organism evidence="1 2">
    <name type="scientific">Diphasiastrum complanatum</name>
    <name type="common">Issler's clubmoss</name>
    <name type="synonym">Lycopodium complanatum</name>
    <dbReference type="NCBI Taxonomy" id="34168"/>
    <lineage>
        <taxon>Eukaryota</taxon>
        <taxon>Viridiplantae</taxon>
        <taxon>Streptophyta</taxon>
        <taxon>Embryophyta</taxon>
        <taxon>Tracheophyta</taxon>
        <taxon>Lycopodiopsida</taxon>
        <taxon>Lycopodiales</taxon>
        <taxon>Lycopodiaceae</taxon>
        <taxon>Lycopodioideae</taxon>
        <taxon>Diphasiastrum</taxon>
    </lineage>
</organism>
<name>A0ACC2BS87_DIPCM</name>
<comment type="caution">
    <text evidence="1">The sequence shown here is derived from an EMBL/GenBank/DDBJ whole genome shotgun (WGS) entry which is preliminary data.</text>
</comment>
<evidence type="ECO:0000313" key="1">
    <source>
        <dbReference type="EMBL" id="KAJ7532623.1"/>
    </source>
</evidence>
<reference evidence="2" key="1">
    <citation type="journal article" date="2024" name="Proc. Natl. Acad. Sci. U.S.A.">
        <title>Extraordinary preservation of gene collinearity over three hundred million years revealed in homosporous lycophytes.</title>
        <authorList>
            <person name="Li C."/>
            <person name="Wickell D."/>
            <person name="Kuo L.Y."/>
            <person name="Chen X."/>
            <person name="Nie B."/>
            <person name="Liao X."/>
            <person name="Peng D."/>
            <person name="Ji J."/>
            <person name="Jenkins J."/>
            <person name="Williams M."/>
            <person name="Shu S."/>
            <person name="Plott C."/>
            <person name="Barry K."/>
            <person name="Rajasekar S."/>
            <person name="Grimwood J."/>
            <person name="Han X."/>
            <person name="Sun S."/>
            <person name="Hou Z."/>
            <person name="He W."/>
            <person name="Dai G."/>
            <person name="Sun C."/>
            <person name="Schmutz J."/>
            <person name="Leebens-Mack J.H."/>
            <person name="Li F.W."/>
            <person name="Wang L."/>
        </authorList>
    </citation>
    <scope>NUCLEOTIDE SEQUENCE [LARGE SCALE GENOMIC DNA]</scope>
    <source>
        <strain evidence="2">cv. PW_Plant_1</strain>
    </source>
</reference>
<gene>
    <name evidence="1" type="ORF">O6H91_13G012100</name>
</gene>